<proteinExistence type="predicted"/>
<evidence type="ECO:0000313" key="2">
    <source>
        <dbReference type="Proteomes" id="UP000042394"/>
    </source>
</evidence>
<evidence type="ECO:0000313" key="1">
    <source>
        <dbReference type="EMBL" id="CNU90250.1"/>
    </source>
</evidence>
<dbReference type="AlphaFoldDB" id="A0A655DX76"/>
<accession>A0A655DX76</accession>
<dbReference type="Proteomes" id="UP000042394">
    <property type="component" value="Unassembled WGS sequence"/>
</dbReference>
<reference evidence="1 2" key="1">
    <citation type="submission" date="2015-03" db="EMBL/GenBank/DDBJ databases">
        <authorList>
            <consortium name="Pathogen Informatics"/>
        </authorList>
    </citation>
    <scope>NUCLEOTIDE SEQUENCE [LARGE SCALE GENOMIC DNA]</scope>
    <source>
        <strain evidence="1 2">D4891</strain>
    </source>
</reference>
<dbReference type="EMBL" id="CQPD01000046">
    <property type="protein sequence ID" value="CNU90250.1"/>
    <property type="molecule type" value="Genomic_DNA"/>
</dbReference>
<protein>
    <submittedName>
        <fullName evidence="1">Uncharacterized protein</fullName>
    </submittedName>
</protein>
<gene>
    <name evidence="1" type="ORF">ERS008207_03760</name>
</gene>
<sequence>MPLATGIDERTSTRISLLQCAGYCQCARTRSTIARDNGRSFTNGGAAVTATVLYQSTGQETSFSLPRIHPWISSPHEAGGGGGGGGGGALRNSHVITFQVRIVCAHSVMVKALLP</sequence>
<organism evidence="1 2">
    <name type="scientific">Salmonella enterica subsp. enterica serovar Bovismorbificans</name>
    <dbReference type="NCBI Taxonomy" id="58097"/>
    <lineage>
        <taxon>Bacteria</taxon>
        <taxon>Pseudomonadati</taxon>
        <taxon>Pseudomonadota</taxon>
        <taxon>Gammaproteobacteria</taxon>
        <taxon>Enterobacterales</taxon>
        <taxon>Enterobacteriaceae</taxon>
        <taxon>Salmonella</taxon>
    </lineage>
</organism>
<name>A0A655DX76_SALET</name>